<accession>A0A1G2R7D8</accession>
<evidence type="ECO:0000313" key="9">
    <source>
        <dbReference type="Proteomes" id="UP000179258"/>
    </source>
</evidence>
<dbReference type="GO" id="GO:0016787">
    <property type="term" value="F:hydrolase activity"/>
    <property type="evidence" value="ECO:0007669"/>
    <property type="project" value="UniProtKB-KW"/>
</dbReference>
<organism evidence="8 9">
    <name type="scientific">Candidatus Wildermuthbacteria bacterium RIFCSPHIGHO2_02_FULL_47_17</name>
    <dbReference type="NCBI Taxonomy" id="1802452"/>
    <lineage>
        <taxon>Bacteria</taxon>
        <taxon>Candidatus Wildermuthiibacteriota</taxon>
    </lineage>
</organism>
<gene>
    <name evidence="8" type="ORF">A3D59_01225</name>
</gene>
<evidence type="ECO:0000256" key="3">
    <source>
        <dbReference type="ARBA" id="ARBA00022722"/>
    </source>
</evidence>
<keyword evidence="2" id="KW-1277">Toxin-antitoxin system</keyword>
<dbReference type="SUPFAM" id="SSF54786">
    <property type="entry name" value="YcfA/nrd intein domain"/>
    <property type="match status" value="1"/>
</dbReference>
<evidence type="ECO:0000256" key="5">
    <source>
        <dbReference type="ARBA" id="ARBA00022801"/>
    </source>
</evidence>
<dbReference type="GO" id="GO:0004519">
    <property type="term" value="F:endonuclease activity"/>
    <property type="evidence" value="ECO:0007669"/>
    <property type="project" value="UniProtKB-KW"/>
</dbReference>
<evidence type="ECO:0008006" key="10">
    <source>
        <dbReference type="Google" id="ProtNLM"/>
    </source>
</evidence>
<dbReference type="GO" id="GO:0003729">
    <property type="term" value="F:mRNA binding"/>
    <property type="evidence" value="ECO:0007669"/>
    <property type="project" value="InterPro"/>
</dbReference>
<evidence type="ECO:0000256" key="2">
    <source>
        <dbReference type="ARBA" id="ARBA00022649"/>
    </source>
</evidence>
<name>A0A1G2R7D8_9BACT</name>
<dbReference type="Pfam" id="PF07927">
    <property type="entry name" value="HicA_toxin"/>
    <property type="match status" value="1"/>
</dbReference>
<keyword evidence="6" id="KW-0694">RNA-binding</keyword>
<evidence type="ECO:0000256" key="4">
    <source>
        <dbReference type="ARBA" id="ARBA00022759"/>
    </source>
</evidence>
<keyword evidence="5" id="KW-0378">Hydrolase</keyword>
<evidence type="ECO:0000256" key="6">
    <source>
        <dbReference type="ARBA" id="ARBA00022884"/>
    </source>
</evidence>
<dbReference type="Proteomes" id="UP000179258">
    <property type="component" value="Unassembled WGS sequence"/>
</dbReference>
<dbReference type="EMBL" id="MHTX01000008">
    <property type="protein sequence ID" value="OHA68785.1"/>
    <property type="molecule type" value="Genomic_DNA"/>
</dbReference>
<keyword evidence="7" id="KW-0346">Stress response</keyword>
<evidence type="ECO:0000256" key="1">
    <source>
        <dbReference type="ARBA" id="ARBA00006620"/>
    </source>
</evidence>
<protein>
    <recommendedName>
        <fullName evidence="10">Addiction module toxin, HicA family</fullName>
    </recommendedName>
</protein>
<evidence type="ECO:0000256" key="7">
    <source>
        <dbReference type="ARBA" id="ARBA00023016"/>
    </source>
</evidence>
<comment type="caution">
    <text evidence="8">The sequence shown here is derived from an EMBL/GenBank/DDBJ whole genome shotgun (WGS) entry which is preliminary data.</text>
</comment>
<reference evidence="8 9" key="1">
    <citation type="journal article" date="2016" name="Nat. Commun.">
        <title>Thousands of microbial genomes shed light on interconnected biogeochemical processes in an aquifer system.</title>
        <authorList>
            <person name="Anantharaman K."/>
            <person name="Brown C.T."/>
            <person name="Hug L.A."/>
            <person name="Sharon I."/>
            <person name="Castelle C.J."/>
            <person name="Probst A.J."/>
            <person name="Thomas B.C."/>
            <person name="Singh A."/>
            <person name="Wilkins M.J."/>
            <person name="Karaoz U."/>
            <person name="Brodie E.L."/>
            <person name="Williams K.H."/>
            <person name="Hubbard S.S."/>
            <person name="Banfield J.F."/>
        </authorList>
    </citation>
    <scope>NUCLEOTIDE SEQUENCE [LARGE SCALE GENOMIC DNA]</scope>
</reference>
<dbReference type="InterPro" id="IPR012933">
    <property type="entry name" value="HicA_mRNA_interferase"/>
</dbReference>
<keyword evidence="3" id="KW-0540">Nuclease</keyword>
<dbReference type="AlphaFoldDB" id="A0A1G2R7D8"/>
<dbReference type="Gene3D" id="3.30.920.30">
    <property type="entry name" value="Hypothetical protein"/>
    <property type="match status" value="1"/>
</dbReference>
<comment type="similarity">
    <text evidence="1">Belongs to the HicA mRNA interferase family.</text>
</comment>
<sequence length="76" mass="8564">MPKLPQISANQLLRVLFKIGFKTVSQKGSHIKLQRTINKRVQTIIVPNHKSIRKGTLKNGILNQIPLSVEELLALL</sequence>
<proteinExistence type="inferred from homology"/>
<keyword evidence="4" id="KW-0255">Endonuclease</keyword>
<dbReference type="InterPro" id="IPR038570">
    <property type="entry name" value="HicA_sf"/>
</dbReference>
<evidence type="ECO:0000313" key="8">
    <source>
        <dbReference type="EMBL" id="OHA68785.1"/>
    </source>
</evidence>